<keyword evidence="1" id="KW-1133">Transmembrane helix</keyword>
<protein>
    <recommendedName>
        <fullName evidence="4">Type VI secretion protein</fullName>
    </recommendedName>
</protein>
<evidence type="ECO:0000313" key="2">
    <source>
        <dbReference type="EMBL" id="OSI34870.1"/>
    </source>
</evidence>
<evidence type="ECO:0008006" key="4">
    <source>
        <dbReference type="Google" id="ProtNLM"/>
    </source>
</evidence>
<keyword evidence="1" id="KW-0812">Transmembrane</keyword>
<keyword evidence="3" id="KW-1185">Reference proteome</keyword>
<reference evidence="2 3" key="1">
    <citation type="submission" date="2017-01" db="EMBL/GenBank/DDBJ databases">
        <authorList>
            <person name="Wolfgang W.J."/>
            <person name="Cole J."/>
            <person name="Wroblewski D."/>
            <person name="Mcginnis J."/>
            <person name="Musser K.A."/>
        </authorList>
    </citation>
    <scope>NUCLEOTIDE SEQUENCE [LARGE SCALE GENOMIC DNA]</scope>
    <source>
        <strain evidence="2 3">93087</strain>
    </source>
</reference>
<keyword evidence="1" id="KW-0472">Membrane</keyword>
<comment type="caution">
    <text evidence="2">The sequence shown here is derived from an EMBL/GenBank/DDBJ whole genome shotgun (WGS) entry which is preliminary data.</text>
</comment>
<dbReference type="Proteomes" id="UP000193346">
    <property type="component" value="Unassembled WGS sequence"/>
</dbReference>
<proteinExistence type="predicted"/>
<name>A0ABX3WL48_9NEIS</name>
<accession>A0ABX3WL48</accession>
<evidence type="ECO:0000313" key="3">
    <source>
        <dbReference type="Proteomes" id="UP000193346"/>
    </source>
</evidence>
<feature type="transmembrane region" description="Helical" evidence="1">
    <location>
        <begin position="23"/>
        <end position="45"/>
    </location>
</feature>
<gene>
    <name evidence="2" type="ORF">BV913_06415</name>
</gene>
<evidence type="ECO:0000256" key="1">
    <source>
        <dbReference type="SAM" id="Phobius"/>
    </source>
</evidence>
<dbReference type="EMBL" id="MTAC01000013">
    <property type="protein sequence ID" value="OSI34870.1"/>
    <property type="molecule type" value="Genomic_DNA"/>
</dbReference>
<organism evidence="2 3">
    <name type="scientific">Neisseria dumasiana</name>
    <dbReference type="NCBI Taxonomy" id="1931275"/>
    <lineage>
        <taxon>Bacteria</taxon>
        <taxon>Pseudomonadati</taxon>
        <taxon>Pseudomonadota</taxon>
        <taxon>Betaproteobacteria</taxon>
        <taxon>Neisseriales</taxon>
        <taxon>Neisseriaceae</taxon>
        <taxon>Neisseria</taxon>
    </lineage>
</organism>
<sequence length="391" mass="44407">MDWPIPDIPEVVKLEKYRFDKPLFWFLGLFVLFLLCVPLVLSLWQGRPYSLLFWCLLFGVPVLVWGSIRLMFFSWEYSRKSQFDAWEVEKNRIRQHWQNWAQKSIAVVGSGIYLPESLNISDIMVQQGELRKGSPAVFDREDKENEEIREDIFRSFIEFIESTLAVLPYKELTVYLDSASEYSRSDDFQALSDYLNGTGALGDVQTEVGLLENGADALGDWIQNSSEKLIVVLSLALNDDEENALPESAAWFALVSKQSAEKQQAGIQGYVSRQIGLSYDDDEALGELVRKKYAPYALKGKEPGAMWLGNIASDKLPVLFENLYGAGLSFWKGKNSIDVFTVDRYFDEAANTYWLALWFALNSDTSGKDILWLAGHEQGAYLGLISFPNNA</sequence>
<feature type="transmembrane region" description="Helical" evidence="1">
    <location>
        <begin position="51"/>
        <end position="72"/>
    </location>
</feature>